<keyword evidence="5" id="KW-0812">Transmembrane</keyword>
<evidence type="ECO:0000256" key="8">
    <source>
        <dbReference type="ARBA" id="ARBA00023114"/>
    </source>
</evidence>
<dbReference type="EMBL" id="LPZR01000027">
    <property type="protein sequence ID" value="KYO57340.1"/>
    <property type="molecule type" value="Genomic_DNA"/>
</dbReference>
<dbReference type="OrthoDB" id="6758483at2"/>
<evidence type="ECO:0000256" key="9">
    <source>
        <dbReference type="ARBA" id="ARBA00023136"/>
    </source>
</evidence>
<dbReference type="GO" id="GO:0015288">
    <property type="term" value="F:porin activity"/>
    <property type="evidence" value="ECO:0007669"/>
    <property type="project" value="UniProtKB-KW"/>
</dbReference>
<evidence type="ECO:0000256" key="2">
    <source>
        <dbReference type="ARBA" id="ARBA00011233"/>
    </source>
</evidence>
<evidence type="ECO:0000256" key="6">
    <source>
        <dbReference type="ARBA" id="ARBA00022729"/>
    </source>
</evidence>
<evidence type="ECO:0000313" key="14">
    <source>
        <dbReference type="Proteomes" id="UP000075787"/>
    </source>
</evidence>
<dbReference type="InterPro" id="IPR050298">
    <property type="entry name" value="Gram-neg_bact_OMP"/>
</dbReference>
<keyword evidence="10" id="KW-0998">Cell outer membrane</keyword>
<evidence type="ECO:0000256" key="3">
    <source>
        <dbReference type="ARBA" id="ARBA00022448"/>
    </source>
</evidence>
<dbReference type="GeneID" id="97244211"/>
<keyword evidence="7" id="KW-0406">Ion transport</keyword>
<comment type="subunit">
    <text evidence="2">Homotrimer.</text>
</comment>
<evidence type="ECO:0000259" key="12">
    <source>
        <dbReference type="Pfam" id="PF13609"/>
    </source>
</evidence>
<evidence type="ECO:0000256" key="4">
    <source>
        <dbReference type="ARBA" id="ARBA00022452"/>
    </source>
</evidence>
<dbReference type="InterPro" id="IPR023614">
    <property type="entry name" value="Porin_dom_sf"/>
</dbReference>
<comment type="caution">
    <text evidence="13">The sequence shown here is derived from an EMBL/GenBank/DDBJ whole genome shotgun (WGS) entry which is preliminary data.</text>
</comment>
<evidence type="ECO:0000256" key="10">
    <source>
        <dbReference type="ARBA" id="ARBA00023237"/>
    </source>
</evidence>
<organism evidence="13 14">
    <name type="scientific">Tistrella mobilis</name>
    <dbReference type="NCBI Taxonomy" id="171437"/>
    <lineage>
        <taxon>Bacteria</taxon>
        <taxon>Pseudomonadati</taxon>
        <taxon>Pseudomonadota</taxon>
        <taxon>Alphaproteobacteria</taxon>
        <taxon>Geminicoccales</taxon>
        <taxon>Geminicoccaceae</taxon>
        <taxon>Tistrella</taxon>
    </lineage>
</organism>
<keyword evidence="6 11" id="KW-0732">Signal</keyword>
<keyword evidence="3" id="KW-0813">Transport</keyword>
<evidence type="ECO:0000256" key="11">
    <source>
        <dbReference type="SAM" id="SignalP"/>
    </source>
</evidence>
<dbReference type="PANTHER" id="PTHR34501:SF9">
    <property type="entry name" value="MAJOR OUTER MEMBRANE PROTEIN P.IA"/>
    <property type="match status" value="1"/>
</dbReference>
<dbReference type="SUPFAM" id="SSF56935">
    <property type="entry name" value="Porins"/>
    <property type="match status" value="1"/>
</dbReference>
<dbReference type="RefSeq" id="WP_062761613.1">
    <property type="nucleotide sequence ID" value="NZ_CP121013.1"/>
</dbReference>
<keyword evidence="8" id="KW-0626">Porin</keyword>
<name>A0A162LVH3_9PROT</name>
<evidence type="ECO:0000313" key="13">
    <source>
        <dbReference type="EMBL" id="KYO57340.1"/>
    </source>
</evidence>
<dbReference type="GO" id="GO:0006811">
    <property type="term" value="P:monoatomic ion transport"/>
    <property type="evidence" value="ECO:0007669"/>
    <property type="project" value="UniProtKB-KW"/>
</dbReference>
<evidence type="ECO:0000256" key="5">
    <source>
        <dbReference type="ARBA" id="ARBA00022692"/>
    </source>
</evidence>
<feature type="signal peptide" evidence="11">
    <location>
        <begin position="1"/>
        <end position="23"/>
    </location>
</feature>
<sequence length="364" mass="38239">MKKILLGTSAIVAAGLLAAPASAAEKIKLGLGGYYQSAFVLIDEDVENTRTDNMKQEGEIHFLGETTLDNGIKVGVNVQLEAYTTSDQVDEHYVYFEGGFGRVVLGAENSAPYLMHYSAPSAVVGHGVDSPNFFHASRPGTAALGSNATLLNATSDANKLTYFTPRFSGFQLGLSYTPSLAGGRGGSSGAYGNLSDNVVGRQEQLVEVGLNYVNTFGAVNFAASAGYTGGSLEADGAGFDDLEAWSLGANVGYAGFTFGGSYMTSNQGLELNDDLEQWNVGLTYGFGPYKVGVAYAYGSQSNNRIGTATANDKDELQMLEVGGTYALGPGVNLMAGYYYIDFDSDIAANRNEANAFMVGTALSF</sequence>
<dbReference type="GO" id="GO:0046930">
    <property type="term" value="C:pore complex"/>
    <property type="evidence" value="ECO:0007669"/>
    <property type="project" value="UniProtKB-KW"/>
</dbReference>
<feature type="chain" id="PRO_5007837300" description="Porin domain-containing protein" evidence="11">
    <location>
        <begin position="24"/>
        <end position="364"/>
    </location>
</feature>
<reference evidence="13 14" key="1">
    <citation type="submission" date="2015-12" db="EMBL/GenBank/DDBJ databases">
        <title>Genome sequence of Tistrella mobilis MCCC 1A02139.</title>
        <authorList>
            <person name="Lu L."/>
            <person name="Lai Q."/>
            <person name="Shao Z."/>
            <person name="Qian P."/>
        </authorList>
    </citation>
    <scope>NUCLEOTIDE SEQUENCE [LARGE SCALE GENOMIC DNA]</scope>
    <source>
        <strain evidence="13 14">MCCC 1A02139</strain>
    </source>
</reference>
<proteinExistence type="predicted"/>
<dbReference type="InterPro" id="IPR033900">
    <property type="entry name" value="Gram_neg_porin_domain"/>
</dbReference>
<keyword evidence="4" id="KW-1134">Transmembrane beta strand</keyword>
<dbReference type="GO" id="GO:0009279">
    <property type="term" value="C:cell outer membrane"/>
    <property type="evidence" value="ECO:0007669"/>
    <property type="project" value="UniProtKB-SubCell"/>
</dbReference>
<dbReference type="AlphaFoldDB" id="A0A162LVH3"/>
<comment type="subcellular location">
    <subcellularLocation>
        <location evidence="1">Cell outer membrane</location>
        <topology evidence="1">Multi-pass membrane protein</topology>
    </subcellularLocation>
</comment>
<feature type="domain" description="Porin" evidence="12">
    <location>
        <begin position="11"/>
        <end position="343"/>
    </location>
</feature>
<dbReference type="Gene3D" id="2.40.160.10">
    <property type="entry name" value="Porin"/>
    <property type="match status" value="1"/>
</dbReference>
<dbReference type="Pfam" id="PF13609">
    <property type="entry name" value="Porin_4"/>
    <property type="match status" value="1"/>
</dbReference>
<evidence type="ECO:0000256" key="7">
    <source>
        <dbReference type="ARBA" id="ARBA00023065"/>
    </source>
</evidence>
<keyword evidence="9" id="KW-0472">Membrane</keyword>
<evidence type="ECO:0000256" key="1">
    <source>
        <dbReference type="ARBA" id="ARBA00004571"/>
    </source>
</evidence>
<gene>
    <name evidence="13" type="ORF">AUP44_20585</name>
</gene>
<protein>
    <recommendedName>
        <fullName evidence="12">Porin domain-containing protein</fullName>
    </recommendedName>
</protein>
<dbReference type="Proteomes" id="UP000075787">
    <property type="component" value="Unassembled WGS sequence"/>
</dbReference>
<dbReference type="PANTHER" id="PTHR34501">
    <property type="entry name" value="PROTEIN YDDL-RELATED"/>
    <property type="match status" value="1"/>
</dbReference>
<accession>A0A162LVH3</accession>